<dbReference type="Proteomes" id="UP000321570">
    <property type="component" value="Unassembled WGS sequence"/>
</dbReference>
<organism evidence="2 3">
    <name type="scientific">Hymenolepis diminuta</name>
    <name type="common">Rat tapeworm</name>
    <dbReference type="NCBI Taxonomy" id="6216"/>
    <lineage>
        <taxon>Eukaryota</taxon>
        <taxon>Metazoa</taxon>
        <taxon>Spiralia</taxon>
        <taxon>Lophotrochozoa</taxon>
        <taxon>Platyhelminthes</taxon>
        <taxon>Cestoda</taxon>
        <taxon>Eucestoda</taxon>
        <taxon>Cyclophyllidea</taxon>
        <taxon>Hymenolepididae</taxon>
        <taxon>Hymenolepis</taxon>
    </lineage>
</organism>
<keyword evidence="3" id="KW-1185">Reference proteome</keyword>
<reference evidence="2 3" key="1">
    <citation type="submission" date="2019-07" db="EMBL/GenBank/DDBJ databases">
        <authorList>
            <person name="Jastrzebski P J."/>
            <person name="Paukszto L."/>
            <person name="Jastrzebski P J."/>
        </authorList>
    </citation>
    <scope>NUCLEOTIDE SEQUENCE [LARGE SCALE GENOMIC DNA]</scope>
    <source>
        <strain evidence="2 3">WMS-il1</strain>
    </source>
</reference>
<evidence type="ECO:0000256" key="1">
    <source>
        <dbReference type="SAM" id="SignalP"/>
    </source>
</evidence>
<proteinExistence type="predicted"/>
<dbReference type="AlphaFoldDB" id="A0A564Z8T7"/>
<evidence type="ECO:0000313" key="2">
    <source>
        <dbReference type="EMBL" id="VUZ55925.1"/>
    </source>
</evidence>
<feature type="chain" id="PRO_5021843440" description="Fibronectin type-III domain-containing protein" evidence="1">
    <location>
        <begin position="16"/>
        <end position="76"/>
    </location>
</feature>
<feature type="signal peptide" evidence="1">
    <location>
        <begin position="1"/>
        <end position="15"/>
    </location>
</feature>
<protein>
    <recommendedName>
        <fullName evidence="4">Fibronectin type-III domain-containing protein</fullName>
    </recommendedName>
</protein>
<name>A0A564Z8T7_HYMDI</name>
<sequence length="76" mass="8458">MVIFFVILSPIILYSQLTFNLGDSKARVKRTGQGSLILHNLTPYQTYGVNVTTIYFSHTSSSLYTVKATPKVLTTT</sequence>
<accession>A0A564Z8T7</accession>
<gene>
    <name evidence="2" type="ORF">WMSIL1_LOCUS13453</name>
</gene>
<feature type="non-terminal residue" evidence="2">
    <location>
        <position position="76"/>
    </location>
</feature>
<dbReference type="EMBL" id="CABIJS010000697">
    <property type="protein sequence ID" value="VUZ55925.1"/>
    <property type="molecule type" value="Genomic_DNA"/>
</dbReference>
<evidence type="ECO:0008006" key="4">
    <source>
        <dbReference type="Google" id="ProtNLM"/>
    </source>
</evidence>
<keyword evidence="1" id="KW-0732">Signal</keyword>
<evidence type="ECO:0000313" key="3">
    <source>
        <dbReference type="Proteomes" id="UP000321570"/>
    </source>
</evidence>